<organism evidence="2 3">
    <name type="scientific">Chryseobacterium carnipullorum</name>
    <dbReference type="NCBI Taxonomy" id="1124835"/>
    <lineage>
        <taxon>Bacteria</taxon>
        <taxon>Pseudomonadati</taxon>
        <taxon>Bacteroidota</taxon>
        <taxon>Flavobacteriia</taxon>
        <taxon>Flavobacteriales</taxon>
        <taxon>Weeksellaceae</taxon>
        <taxon>Chryseobacterium group</taxon>
        <taxon>Chryseobacterium</taxon>
    </lineage>
</organism>
<sequence>MNNDCNKFNKVFLQGIPDHSCPDPLRFFKKQKLIKENEGNRYCFKLNNRQQAVGVAQNKKTSDCSEVFKYLYRNKLFLKFF</sequence>
<dbReference type="Proteomes" id="UP000255224">
    <property type="component" value="Unassembled WGS sequence"/>
</dbReference>
<reference evidence="4" key="3">
    <citation type="submission" date="2018-11" db="EMBL/GenBank/DDBJ databases">
        <title>Proposal to divide the Flavobacteriaceae and reorganize its genera based on Amino Acid Identity values calculated from whole genome sequences.</title>
        <authorList>
            <person name="Nicholson A.C."/>
            <person name="Gulvik C.A."/>
            <person name="Whitney A.M."/>
            <person name="Humrighouse B.W."/>
            <person name="Bell M."/>
            <person name="Holmes B."/>
            <person name="Steigerwalt A.G."/>
            <person name="Villarma A."/>
            <person name="Sheth M."/>
            <person name="Batra D."/>
            <person name="Pryor J."/>
            <person name="Bernardet J.-F."/>
            <person name="Hugo C."/>
            <person name="Kampfer P."/>
            <person name="Newman J."/>
            <person name="McQuiston J.R."/>
        </authorList>
    </citation>
    <scope>NUCLEOTIDE SEQUENCE [LARGE SCALE GENOMIC DNA]</scope>
    <source>
        <strain evidence="4">G0188</strain>
    </source>
</reference>
<gene>
    <name evidence="1" type="ORF">EG346_11245</name>
    <name evidence="2" type="ORF">NCTC13533_00648</name>
</gene>
<dbReference type="EMBL" id="CP033920">
    <property type="protein sequence ID" value="AZA48717.1"/>
    <property type="molecule type" value="Genomic_DNA"/>
</dbReference>
<evidence type="ECO:0000313" key="3">
    <source>
        <dbReference type="Proteomes" id="UP000255224"/>
    </source>
</evidence>
<evidence type="ECO:0000313" key="1">
    <source>
        <dbReference type="EMBL" id="AZA48717.1"/>
    </source>
</evidence>
<dbReference type="AlphaFoldDB" id="A0A376DRB3"/>
<evidence type="ECO:0000313" key="2">
    <source>
        <dbReference type="EMBL" id="STC93003.1"/>
    </source>
</evidence>
<accession>A0A3G6M1R6</accession>
<reference evidence="1" key="2">
    <citation type="submission" date="2018-11" db="EMBL/GenBank/DDBJ databases">
        <title>Proposal to divide the Flavobacteriaceae and reorganize its genera based on Amino Acid Identity values calculated from whole genome sequences.</title>
        <authorList>
            <person name="Nicholson A.C."/>
            <person name="Gulvik C.A."/>
            <person name="Whitney A.M."/>
            <person name="Humrighouse B.W."/>
            <person name="Bell M."/>
            <person name="Holmes B."/>
            <person name="Steigerwalt A."/>
            <person name="Villarma A."/>
            <person name="Sheth M."/>
            <person name="Batra D."/>
            <person name="Pryor J."/>
            <person name="Bernardet J.-F."/>
            <person name="Hugo C."/>
            <person name="Kampfer P."/>
            <person name="Newman J."/>
            <person name="Mcquiston J.R."/>
        </authorList>
    </citation>
    <scope>NUCLEOTIDE SEQUENCE [LARGE SCALE GENOMIC DNA]</scope>
    <source>
        <strain evidence="1">G0188</strain>
    </source>
</reference>
<protein>
    <submittedName>
        <fullName evidence="2">Uncharacterized protein</fullName>
    </submittedName>
</protein>
<evidence type="ECO:0000313" key="4">
    <source>
        <dbReference type="Proteomes" id="UP000273270"/>
    </source>
</evidence>
<dbReference type="EMBL" id="UFVQ01000003">
    <property type="protein sequence ID" value="STC93003.1"/>
    <property type="molecule type" value="Genomic_DNA"/>
</dbReference>
<dbReference type="KEGG" id="ccau:EG346_11245"/>
<dbReference type="Proteomes" id="UP000273270">
    <property type="component" value="Chromosome"/>
</dbReference>
<accession>A0A376DRB3</accession>
<reference evidence="2 3" key="1">
    <citation type="submission" date="2018-06" db="EMBL/GenBank/DDBJ databases">
        <authorList>
            <consortium name="Pathogen Informatics"/>
            <person name="Doyle S."/>
        </authorList>
    </citation>
    <scope>NUCLEOTIDE SEQUENCE [LARGE SCALE GENOMIC DNA]</scope>
    <source>
        <strain evidence="2 3">NCTC13533</strain>
    </source>
</reference>
<keyword evidence="4" id="KW-1185">Reference proteome</keyword>
<name>A0A376DRB3_CHRCU</name>
<proteinExistence type="predicted"/>